<dbReference type="Pfam" id="PF07574">
    <property type="entry name" value="SMC_Nse1"/>
    <property type="match status" value="1"/>
</dbReference>
<feature type="compositionally biased region" description="Acidic residues" evidence="2">
    <location>
        <begin position="348"/>
        <end position="367"/>
    </location>
</feature>
<keyword evidence="1" id="KW-0833">Ubl conjugation pathway</keyword>
<dbReference type="EMBL" id="CP141881">
    <property type="protein sequence ID" value="WRT63937.1"/>
    <property type="molecule type" value="Genomic_DNA"/>
</dbReference>
<dbReference type="InterPro" id="IPR036388">
    <property type="entry name" value="WH-like_DNA-bd_sf"/>
</dbReference>
<accession>A0ABZ1CQC8</accession>
<keyword evidence="1" id="KW-0862">Zinc</keyword>
<dbReference type="InterPro" id="IPR011513">
    <property type="entry name" value="Nse1"/>
</dbReference>
<dbReference type="PANTHER" id="PTHR20973:SF0">
    <property type="entry name" value="NON-STRUCTURAL MAINTENANCE OF CHROMOSOMES ELEMENT 1 HOMOLOG"/>
    <property type="match status" value="1"/>
</dbReference>
<keyword evidence="1" id="KW-0227">DNA damage</keyword>
<keyword evidence="1" id="KW-0863">Zinc-finger</keyword>
<comment type="subcellular location">
    <subcellularLocation>
        <location evidence="1">Nucleus</location>
    </subcellularLocation>
</comment>
<reference evidence="3 4" key="1">
    <citation type="submission" date="2024-01" db="EMBL/GenBank/DDBJ databases">
        <title>Comparative genomics of Cryptococcus and Kwoniella reveals pathogenesis evolution and contrasting modes of karyotype evolution via chromosome fusion or intercentromeric recombination.</title>
        <authorList>
            <person name="Coelho M.A."/>
            <person name="David-Palma M."/>
            <person name="Shea T."/>
            <person name="Bowers K."/>
            <person name="McGinley-Smith S."/>
            <person name="Mohammad A.W."/>
            <person name="Gnirke A."/>
            <person name="Yurkov A.M."/>
            <person name="Nowrousian M."/>
            <person name="Sun S."/>
            <person name="Cuomo C.A."/>
            <person name="Heitman J."/>
        </authorList>
    </citation>
    <scope>NUCLEOTIDE SEQUENCE [LARGE SCALE GENOMIC DNA]</scope>
    <source>
        <strain evidence="3">CBS 11374</strain>
    </source>
</reference>
<dbReference type="GeneID" id="87952995"/>
<comment type="catalytic activity">
    <reaction evidence="1">
        <text>S-ubiquitinyl-[E2 ubiquitin-conjugating enzyme]-L-cysteine + [acceptor protein]-L-lysine = [E2 ubiquitin-conjugating enzyme]-L-cysteine + N(6)-ubiquitinyl-[acceptor protein]-L-lysine.</text>
        <dbReference type="EC" id="2.3.2.27"/>
    </reaction>
</comment>
<feature type="compositionally biased region" description="Basic and acidic residues" evidence="2">
    <location>
        <begin position="257"/>
        <end position="267"/>
    </location>
</feature>
<protein>
    <recommendedName>
        <fullName evidence="1">Non-structural maintenance of chromosomes element 1 homolog</fullName>
        <ecNumber evidence="1">2.3.2.27</ecNumber>
    </recommendedName>
</protein>
<feature type="region of interest" description="Disordered" evidence="2">
    <location>
        <begin position="246"/>
        <end position="378"/>
    </location>
</feature>
<organism evidence="3 4">
    <name type="scientific">Kwoniella shivajii</name>
    <dbReference type="NCBI Taxonomy" id="564305"/>
    <lineage>
        <taxon>Eukaryota</taxon>
        <taxon>Fungi</taxon>
        <taxon>Dikarya</taxon>
        <taxon>Basidiomycota</taxon>
        <taxon>Agaricomycotina</taxon>
        <taxon>Tremellomycetes</taxon>
        <taxon>Tremellales</taxon>
        <taxon>Cryptococcaceae</taxon>
        <taxon>Kwoniella</taxon>
    </lineage>
</organism>
<dbReference type="Gene3D" id="1.10.10.10">
    <property type="entry name" value="Winged helix-like DNA-binding domain superfamily/Winged helix DNA-binding domain"/>
    <property type="match status" value="1"/>
</dbReference>
<comment type="function">
    <text evidence="1">Acts in a DNA repair pathway for removal of UV-induced DNA damage that is distinct from classical nucleotide excision repair and in repair of ionizing radiation damage. Functions in homologous recombination repair of DNA double strand breaks and in recovery of stalled replication forks.</text>
</comment>
<keyword evidence="1" id="KW-0539">Nucleus</keyword>
<keyword evidence="4" id="KW-1185">Reference proteome</keyword>
<dbReference type="EC" id="2.3.2.27" evidence="1"/>
<dbReference type="RefSeq" id="XP_062788677.1">
    <property type="nucleotide sequence ID" value="XM_062932626.1"/>
</dbReference>
<evidence type="ECO:0000256" key="1">
    <source>
        <dbReference type="RuleBase" id="RU368018"/>
    </source>
</evidence>
<keyword evidence="1" id="KW-0234">DNA repair</keyword>
<comment type="subunit">
    <text evidence="1">Component of the Smc5-Smc6 complex.</text>
</comment>
<keyword evidence="1" id="KW-0479">Metal-binding</keyword>
<proteinExistence type="inferred from homology"/>
<dbReference type="Gene3D" id="3.90.1150.220">
    <property type="match status" value="1"/>
</dbReference>
<dbReference type="Gene3D" id="3.30.40.10">
    <property type="entry name" value="Zinc/RING finger domain, C3HC4 (zinc finger)"/>
    <property type="match status" value="1"/>
</dbReference>
<keyword evidence="1" id="KW-0233">DNA recombination</keyword>
<dbReference type="InterPro" id="IPR013083">
    <property type="entry name" value="Znf_RING/FYVE/PHD"/>
</dbReference>
<evidence type="ECO:0000256" key="2">
    <source>
        <dbReference type="SAM" id="MobiDB-lite"/>
    </source>
</evidence>
<gene>
    <name evidence="3" type="ORF">IL334_000864</name>
</gene>
<dbReference type="PANTHER" id="PTHR20973">
    <property type="entry name" value="NON-SMC ELEMENT 1-RELATED"/>
    <property type="match status" value="1"/>
</dbReference>
<sequence>MNQTRYIAPTDLHRVFIQSMLSRRAMRDDVTLEMYKRAVGACQENDGNFRPTHPTTLQGMRSFLIDVSDILHDLGMEVATGQEQSGKGKGWVVLRNIDPSEVALYATDYTPLEIDYYRRVVQGIIESYPANSIAHGQALNLVSELESNMARHVAENLLNSLCSRGWLSKSKRGRYTLGVRAALELEPYLKNQFDDYMQNCKQCKRLMLDGVCCSKDGCEAHFHSYCHSSIMKLPRPSCPNCKSRFSEFEPTPVGEKAVSRAEDEFKSLKKRKRVNGKTNGKGQGKGRASQMNEDDEGTEEEDEDELEEEENAIAEEEQNGSGFIEKAGPSGWRVDASSRRKSVVPETQYDEGTAEGEGEDEIEEESEERPANRRRSRR</sequence>
<name>A0ABZ1CQC8_9TREE</name>
<comment type="similarity">
    <text evidence="1">Belongs to the NSE1 family.</text>
</comment>
<evidence type="ECO:0000313" key="4">
    <source>
        <dbReference type="Proteomes" id="UP001329825"/>
    </source>
</evidence>
<dbReference type="Proteomes" id="UP001329825">
    <property type="component" value="Chromosome 1"/>
</dbReference>
<feature type="compositionally biased region" description="Acidic residues" evidence="2">
    <location>
        <begin position="292"/>
        <end position="318"/>
    </location>
</feature>
<evidence type="ECO:0000313" key="3">
    <source>
        <dbReference type="EMBL" id="WRT63937.1"/>
    </source>
</evidence>
<keyword evidence="1" id="KW-0808">Transferase</keyword>